<evidence type="ECO:0000313" key="3">
    <source>
        <dbReference type="Proteomes" id="UP000650833"/>
    </source>
</evidence>
<gene>
    <name evidence="2" type="ORF">INT46_003197</name>
</gene>
<dbReference type="PROSITE" id="PS50108">
    <property type="entry name" value="CRIB"/>
    <property type="match status" value="1"/>
</dbReference>
<dbReference type="InterPro" id="IPR000095">
    <property type="entry name" value="CRIB_dom"/>
</dbReference>
<protein>
    <recommendedName>
        <fullName evidence="1">CRIB domain-containing protein</fullName>
    </recommendedName>
</protein>
<reference evidence="2" key="1">
    <citation type="submission" date="2020-12" db="EMBL/GenBank/DDBJ databases">
        <title>Metabolic potential, ecology and presence of endohyphal bacteria is reflected in genomic diversity of Mucoromycotina.</title>
        <authorList>
            <person name="Muszewska A."/>
            <person name="Okrasinska A."/>
            <person name="Steczkiewicz K."/>
            <person name="Drgas O."/>
            <person name="Orlowska M."/>
            <person name="Perlinska-Lenart U."/>
            <person name="Aleksandrzak-Piekarczyk T."/>
            <person name="Szatraj K."/>
            <person name="Zielenkiewicz U."/>
            <person name="Pilsyk S."/>
            <person name="Malc E."/>
            <person name="Mieczkowski P."/>
            <person name="Kruszewska J.S."/>
            <person name="Biernat P."/>
            <person name="Pawlowska J."/>
        </authorList>
    </citation>
    <scope>NUCLEOTIDE SEQUENCE</scope>
    <source>
        <strain evidence="2">CBS 226.32</strain>
    </source>
</reference>
<dbReference type="EMBL" id="JAEPRC010000132">
    <property type="protein sequence ID" value="KAG2207278.1"/>
    <property type="molecule type" value="Genomic_DNA"/>
</dbReference>
<proteinExistence type="predicted"/>
<dbReference type="AlphaFoldDB" id="A0A8H7V8F9"/>
<keyword evidence="3" id="KW-1185">Reference proteome</keyword>
<comment type="caution">
    <text evidence="2">The sequence shown here is derived from an EMBL/GenBank/DDBJ whole genome shotgun (WGS) entry which is preliminary data.</text>
</comment>
<accession>A0A8H7V8F9</accession>
<dbReference type="Proteomes" id="UP000650833">
    <property type="component" value="Unassembled WGS sequence"/>
</dbReference>
<name>A0A8H7V8F9_9FUNG</name>
<evidence type="ECO:0000259" key="1">
    <source>
        <dbReference type="PROSITE" id="PS50108"/>
    </source>
</evidence>
<dbReference type="OrthoDB" id="5559822at2759"/>
<evidence type="ECO:0000313" key="2">
    <source>
        <dbReference type="EMBL" id="KAG2207278.1"/>
    </source>
</evidence>
<feature type="domain" description="CRIB" evidence="1">
    <location>
        <begin position="73"/>
        <end position="86"/>
    </location>
</feature>
<sequence length="205" mass="23006">MGASISKSTPPKNHLKAFYGKSSKRASIISPSSTKIESSEYIDAQKNQNKNKKKKNKFYTRKSKKTDVSKSIIGKPTNFIHLNHAGIDYTSMDTIFMPIEEAQFIQINTPITASQRLSRVGVESISKAKQSFNYNNSHTINLTMKDYTSFDEMTERDTPKSGKYSANSLKRKPINYAALFSDELYTMTHDNVNSKLSANPLLAAC</sequence>
<organism evidence="2 3">
    <name type="scientific">Mucor plumbeus</name>
    <dbReference type="NCBI Taxonomy" id="97098"/>
    <lineage>
        <taxon>Eukaryota</taxon>
        <taxon>Fungi</taxon>
        <taxon>Fungi incertae sedis</taxon>
        <taxon>Mucoromycota</taxon>
        <taxon>Mucoromycotina</taxon>
        <taxon>Mucoromycetes</taxon>
        <taxon>Mucorales</taxon>
        <taxon>Mucorineae</taxon>
        <taxon>Mucoraceae</taxon>
        <taxon>Mucor</taxon>
    </lineage>
</organism>